<dbReference type="Gene3D" id="1.10.260.40">
    <property type="entry name" value="lambda repressor-like DNA-binding domains"/>
    <property type="match status" value="1"/>
</dbReference>
<proteinExistence type="predicted"/>
<evidence type="ECO:0000259" key="1">
    <source>
        <dbReference type="PROSITE" id="PS50943"/>
    </source>
</evidence>
<dbReference type="GO" id="GO:0003677">
    <property type="term" value="F:DNA binding"/>
    <property type="evidence" value="ECO:0007669"/>
    <property type="project" value="InterPro"/>
</dbReference>
<dbReference type="Proteomes" id="UP000199601">
    <property type="component" value="Unassembled WGS sequence"/>
</dbReference>
<gene>
    <name evidence="2" type="ORF">BN000_00088</name>
</gene>
<dbReference type="PROSITE" id="PS50943">
    <property type="entry name" value="HTH_CROC1"/>
    <property type="match status" value="1"/>
</dbReference>
<dbReference type="EMBL" id="CTEC01000001">
    <property type="protein sequence ID" value="CQD02035.1"/>
    <property type="molecule type" value="Genomic_DNA"/>
</dbReference>
<dbReference type="InterPro" id="IPR010982">
    <property type="entry name" value="Lambda_DNA-bd_dom_sf"/>
</dbReference>
<protein>
    <submittedName>
        <fullName evidence="2">Helix-turn-helix protein</fullName>
    </submittedName>
</protein>
<dbReference type="SUPFAM" id="SSF47413">
    <property type="entry name" value="lambda repressor-like DNA-binding domains"/>
    <property type="match status" value="1"/>
</dbReference>
<organism evidence="2 3">
    <name type="scientific">Mycobacterium europaeum</name>
    <dbReference type="NCBI Taxonomy" id="761804"/>
    <lineage>
        <taxon>Bacteria</taxon>
        <taxon>Bacillati</taxon>
        <taxon>Actinomycetota</taxon>
        <taxon>Actinomycetes</taxon>
        <taxon>Mycobacteriales</taxon>
        <taxon>Mycobacteriaceae</taxon>
        <taxon>Mycobacterium</taxon>
        <taxon>Mycobacterium simiae complex</taxon>
    </lineage>
</organism>
<accession>A0A0U1CU30</accession>
<evidence type="ECO:0000313" key="2">
    <source>
        <dbReference type="EMBL" id="CQD02035.1"/>
    </source>
</evidence>
<reference evidence="3" key="1">
    <citation type="submission" date="2015-03" db="EMBL/GenBank/DDBJ databases">
        <authorList>
            <person name="Urmite Genomes"/>
        </authorList>
    </citation>
    <scope>NUCLEOTIDE SEQUENCE [LARGE SCALE GENOMIC DNA]</scope>
    <source>
        <strain evidence="3">CSUR P1344</strain>
    </source>
</reference>
<sequence>MPVTEQPSELSIKLNKLFQTMRKPSEPTLSNAAAAEAITRQTGVSISAAYLWQLRQGIKNNPTVAHLRAIAEFFGVTPSYLIDPGIDPKIDEQLDLLAALRDAGIRDLALRANGLTPEAIDSLRAMVDHARQLERLPPVDVSGDREP</sequence>
<name>A0A0U1CU30_9MYCO</name>
<dbReference type="CDD" id="cd00093">
    <property type="entry name" value="HTH_XRE"/>
    <property type="match status" value="1"/>
</dbReference>
<keyword evidence="3" id="KW-1185">Reference proteome</keyword>
<dbReference type="InterPro" id="IPR001387">
    <property type="entry name" value="Cro/C1-type_HTH"/>
</dbReference>
<evidence type="ECO:0000313" key="3">
    <source>
        <dbReference type="Proteomes" id="UP000199601"/>
    </source>
</evidence>
<dbReference type="RefSeq" id="WP_062886397.1">
    <property type="nucleotide sequence ID" value="NZ_CTEC01000001.1"/>
</dbReference>
<feature type="domain" description="HTH cro/C1-type" evidence="1">
    <location>
        <begin position="46"/>
        <end position="81"/>
    </location>
</feature>
<dbReference type="AlphaFoldDB" id="A0A0U1CU30"/>